<evidence type="ECO:0000313" key="1">
    <source>
        <dbReference type="EMBL" id="MBT1704355.1"/>
    </source>
</evidence>
<dbReference type="EMBL" id="JAHESD010000029">
    <property type="protein sequence ID" value="MBT1704355.1"/>
    <property type="molecule type" value="Genomic_DNA"/>
</dbReference>
<dbReference type="Proteomes" id="UP000772618">
    <property type="component" value="Unassembled WGS sequence"/>
</dbReference>
<proteinExistence type="predicted"/>
<protein>
    <submittedName>
        <fullName evidence="1">DUF4292 domain-containing protein</fullName>
    </submittedName>
</protein>
<name>A0ABS5VSE6_9BACT</name>
<accession>A0ABS5VSE6</accession>
<sequence length="250" mass="28667">MSKPSLLLFITIITFCVACSKKTVSPTFGTPKSTLNIEEIDFDYFQGKARMILRDANKEREVKANIRIRKDSVIWMTFSVIGVQGGKALINKDSITIVSNVDKEYYVFDYAELSKRFKIDINYRIIQAAMLGNPVIPREETDEVQQESSLYLLKQQTGDVNVVNYINAASQKIEKVEMKEGNSSNSLMINYSNFQPVGNKIFPYNGTINLFYKTVSGLLNTTIIFEYNKAEVGDRELKFPFNIPKRYERR</sequence>
<evidence type="ECO:0000313" key="2">
    <source>
        <dbReference type="Proteomes" id="UP000772618"/>
    </source>
</evidence>
<comment type="caution">
    <text evidence="1">The sequence shown here is derived from an EMBL/GenBank/DDBJ whole genome shotgun (WGS) entry which is preliminary data.</text>
</comment>
<reference evidence="1 2" key="1">
    <citation type="submission" date="2021-05" db="EMBL/GenBank/DDBJ databases">
        <title>A Polyphasic approach of four new species of the genus Ohtaekwangia: Ohtaekwangia histidinii sp. nov., Ohtaekwangia cretensis sp. nov., Ohtaekwangia indiensis sp. nov., Ohtaekwangia reichenbachii sp. nov. from diverse environment.</title>
        <authorList>
            <person name="Octaviana S."/>
        </authorList>
    </citation>
    <scope>NUCLEOTIDE SEQUENCE [LARGE SCALE GENOMIC DNA]</scope>
    <source>
        <strain evidence="1 2">PWU20</strain>
    </source>
</reference>
<dbReference type="Pfam" id="PF14125">
    <property type="entry name" value="DUF4292"/>
    <property type="match status" value="1"/>
</dbReference>
<dbReference type="InterPro" id="IPR025634">
    <property type="entry name" value="DUF4292"/>
</dbReference>
<keyword evidence="2" id="KW-1185">Reference proteome</keyword>
<dbReference type="RefSeq" id="WP_254154309.1">
    <property type="nucleotide sequence ID" value="NZ_JAHESD010000029.1"/>
</dbReference>
<organism evidence="1 2">
    <name type="scientific">Chryseosolibacter indicus</name>
    <dbReference type="NCBI Taxonomy" id="2782351"/>
    <lineage>
        <taxon>Bacteria</taxon>
        <taxon>Pseudomonadati</taxon>
        <taxon>Bacteroidota</taxon>
        <taxon>Cytophagia</taxon>
        <taxon>Cytophagales</taxon>
        <taxon>Chryseotaleaceae</taxon>
        <taxon>Chryseosolibacter</taxon>
    </lineage>
</organism>
<gene>
    <name evidence="1" type="ORF">KK060_13755</name>
</gene>